<sequence length="602" mass="66826">MSSLDLPAGTYVTLARAVNLDKGGRTGALLMRSRMLATIAGATSIVATYDDGPDYPHRRAGLTERGHLDGGVRLVNLFEDYRGRDRSAVGSGRSDLPRLSGYETVTTDHPDGSLYATHYREPGSDADVVVDYHRPDGSVFLRWPATEGQRYCLVDHDEKVVKRWRHRAGLLRHWLAELVPSGDVFVVTDSRYSMPTLLGIEDPRFHVLELFHNPHTKAPHRWDSELRNGYDDILDRVAEMDGLVLLTARQRADVARRFGDTENLFNVANPVVLPELPDPLPERETARFVMVTRLERQKRVAFALRAVARARRDEPGIRLDVYGDGSMRPFLEKRVRELDLTETVTFHGYDPAARDRVQTATAYLMTSNFEGYPLATLEAMSRGCPVISFDITYGPREQITDGVDGFLVDDEDVEAVAERMVRLVRDPSLAAKLSDGAYQKAAAHDPESFVREWAQVFRTVKAQKARRTRLGAARLRRARLRREDAGTWSYRARLTLAGSGPAPTADGSSVTLDVFGHDDGQVVSIPLVEPDGRRTLRLRGRLAVDELAAQLGTQPVTVRVTAVWHNSSWRSVIAHGRLTDAGLELVEGEPPDGPEGAAAVGS</sequence>
<dbReference type="SUPFAM" id="SSF53756">
    <property type="entry name" value="UDP-Glycosyltransferase/glycogen phosphorylase"/>
    <property type="match status" value="1"/>
</dbReference>
<dbReference type="EMBL" id="PGEZ01000001">
    <property type="protein sequence ID" value="PJJ58122.1"/>
    <property type="molecule type" value="Genomic_DNA"/>
</dbReference>
<dbReference type="Pfam" id="PF00534">
    <property type="entry name" value="Glycos_transf_1"/>
    <property type="match status" value="1"/>
</dbReference>
<evidence type="ECO:0000259" key="2">
    <source>
        <dbReference type="Pfam" id="PF00534"/>
    </source>
</evidence>
<gene>
    <name evidence="3" type="ORF">CLV56_2367</name>
</gene>
<evidence type="ECO:0000313" key="4">
    <source>
        <dbReference type="Proteomes" id="UP000230842"/>
    </source>
</evidence>
<dbReference type="OrthoDB" id="570545at2"/>
<proteinExistence type="predicted"/>
<dbReference type="GO" id="GO:0016757">
    <property type="term" value="F:glycosyltransferase activity"/>
    <property type="evidence" value="ECO:0007669"/>
    <property type="project" value="InterPro"/>
</dbReference>
<dbReference type="InterPro" id="IPR001296">
    <property type="entry name" value="Glyco_trans_1"/>
</dbReference>
<dbReference type="RefSeq" id="WP_039339903.1">
    <property type="nucleotide sequence ID" value="NZ_PGEZ01000001.1"/>
</dbReference>
<accession>A0A0B2BQS0</accession>
<keyword evidence="4" id="KW-1185">Reference proteome</keyword>
<dbReference type="AlphaFoldDB" id="A0A0B2BQS0"/>
<name>A0A0B2BQS0_9ACTN</name>
<dbReference type="Gene3D" id="3.40.50.2000">
    <property type="entry name" value="Glycogen Phosphorylase B"/>
    <property type="match status" value="3"/>
</dbReference>
<evidence type="ECO:0000256" key="1">
    <source>
        <dbReference type="ARBA" id="ARBA00022679"/>
    </source>
</evidence>
<protein>
    <submittedName>
        <fullName evidence="3">Poly(Glycerol-phosphate) alpha-glucosyltransferase</fullName>
    </submittedName>
</protein>
<evidence type="ECO:0000313" key="3">
    <source>
        <dbReference type="EMBL" id="PJJ58122.1"/>
    </source>
</evidence>
<reference evidence="3 4" key="1">
    <citation type="submission" date="2017-11" db="EMBL/GenBank/DDBJ databases">
        <title>Genomic Encyclopedia of Archaeal and Bacterial Type Strains, Phase II (KMG-II): From Individual Species to Whole Genera.</title>
        <authorList>
            <person name="Goeker M."/>
        </authorList>
    </citation>
    <scope>NUCLEOTIDE SEQUENCE [LARGE SCALE GENOMIC DNA]</scope>
    <source>
        <strain evidence="3 4">DSM 27763</strain>
    </source>
</reference>
<comment type="caution">
    <text evidence="3">The sequence shown here is derived from an EMBL/GenBank/DDBJ whole genome shotgun (WGS) entry which is preliminary data.</text>
</comment>
<keyword evidence="1 3" id="KW-0808">Transferase</keyword>
<dbReference type="PANTHER" id="PTHR12526">
    <property type="entry name" value="GLYCOSYLTRANSFERASE"/>
    <property type="match status" value="1"/>
</dbReference>
<dbReference type="PANTHER" id="PTHR12526:SF630">
    <property type="entry name" value="GLYCOSYLTRANSFERASE"/>
    <property type="match status" value="1"/>
</dbReference>
<organism evidence="3 4">
    <name type="scientific">Mumia flava</name>
    <dbReference type="NCBI Taxonomy" id="1348852"/>
    <lineage>
        <taxon>Bacteria</taxon>
        <taxon>Bacillati</taxon>
        <taxon>Actinomycetota</taxon>
        <taxon>Actinomycetes</taxon>
        <taxon>Propionibacteriales</taxon>
        <taxon>Nocardioidaceae</taxon>
        <taxon>Mumia</taxon>
    </lineage>
</organism>
<feature type="domain" description="Glycosyl transferase family 1" evidence="2">
    <location>
        <begin position="284"/>
        <end position="439"/>
    </location>
</feature>
<dbReference type="Proteomes" id="UP000230842">
    <property type="component" value="Unassembled WGS sequence"/>
</dbReference>